<feature type="transmembrane region" description="Helical" evidence="1">
    <location>
        <begin position="112"/>
        <end position="134"/>
    </location>
</feature>
<evidence type="ECO:0000313" key="8">
    <source>
        <dbReference type="Proteomes" id="UP000663873"/>
    </source>
</evidence>
<feature type="transmembrane region" description="Helical" evidence="1">
    <location>
        <begin position="81"/>
        <end position="106"/>
    </location>
</feature>
<dbReference type="EMBL" id="CAJNYD010002950">
    <property type="protein sequence ID" value="CAF3463425.1"/>
    <property type="molecule type" value="Genomic_DNA"/>
</dbReference>
<gene>
    <name evidence="3" type="ORF">GRG538_LOCUS2272</name>
    <name evidence="5" type="ORF">HFQ381_LOCUS780</name>
    <name evidence="4" type="ORF">LUA448_LOCUS22820</name>
    <name evidence="7" type="ORF">QYT958_LOCUS17309</name>
    <name evidence="2" type="ORF">TIS948_LOCUS19191</name>
    <name evidence="6" type="ORF">UJA718_LOCUS19256</name>
</gene>
<dbReference type="OrthoDB" id="9994619at2759"/>
<reference evidence="6" key="1">
    <citation type="submission" date="2021-02" db="EMBL/GenBank/DDBJ databases">
        <authorList>
            <person name="Nowell W R."/>
        </authorList>
    </citation>
    <scope>NUCLEOTIDE SEQUENCE</scope>
</reference>
<evidence type="ECO:0000313" key="7">
    <source>
        <dbReference type="EMBL" id="CAF4692856.1"/>
    </source>
</evidence>
<dbReference type="Proteomes" id="UP000663873">
    <property type="component" value="Unassembled WGS sequence"/>
</dbReference>
<keyword evidence="8" id="KW-1185">Reference proteome</keyword>
<dbReference type="Proteomes" id="UP000663848">
    <property type="component" value="Unassembled WGS sequence"/>
</dbReference>
<keyword evidence="1" id="KW-0812">Transmembrane</keyword>
<dbReference type="EMBL" id="CAJNYT010000054">
    <property type="protein sequence ID" value="CAF3319340.1"/>
    <property type="molecule type" value="Genomic_DNA"/>
</dbReference>
<dbReference type="EMBL" id="CAJOBO010000018">
    <property type="protein sequence ID" value="CAF4098486.1"/>
    <property type="molecule type" value="Genomic_DNA"/>
</dbReference>
<feature type="transmembrane region" description="Helical" evidence="1">
    <location>
        <begin position="172"/>
        <end position="191"/>
    </location>
</feature>
<feature type="transmembrane region" description="Helical" evidence="1">
    <location>
        <begin position="146"/>
        <end position="166"/>
    </location>
</feature>
<name>A0A820PDU5_9BILA</name>
<proteinExistence type="predicted"/>
<keyword evidence="1" id="KW-1133">Transmembrane helix</keyword>
<evidence type="ECO:0000313" key="4">
    <source>
        <dbReference type="EMBL" id="CAF3463425.1"/>
    </source>
</evidence>
<feature type="transmembrane region" description="Helical" evidence="1">
    <location>
        <begin position="42"/>
        <end position="60"/>
    </location>
</feature>
<evidence type="ECO:0000313" key="2">
    <source>
        <dbReference type="EMBL" id="CAF3309978.1"/>
    </source>
</evidence>
<dbReference type="EMBL" id="CAJOBR010002605">
    <property type="protein sequence ID" value="CAF4692856.1"/>
    <property type="molecule type" value="Genomic_DNA"/>
</dbReference>
<dbReference type="EMBL" id="CAJOBP010003390">
    <property type="protein sequence ID" value="CAF4403028.1"/>
    <property type="molecule type" value="Genomic_DNA"/>
</dbReference>
<sequence>MEKSFFPNRALFWSFLANVIYLIGMIGYFLMDVFDYVHPNAINLSLSSCIYVVLAGIFVIDANLQTLSVYNTSRNAHRYYAMVLSSIFDQVGSQAYFIGALFMATALTNSNTITICNEVGVSAFVAAAAINMLVPGSHILHLWANSLNLLGSLCYVLAIIITNVALARTIVIVGDCIYVIDAILYMIYWFINRRMTTFEEEQVLPVSK</sequence>
<dbReference type="EMBL" id="CAJNXB010003341">
    <property type="protein sequence ID" value="CAF3309978.1"/>
    <property type="molecule type" value="Genomic_DNA"/>
</dbReference>
<evidence type="ECO:0000256" key="1">
    <source>
        <dbReference type="SAM" id="Phobius"/>
    </source>
</evidence>
<feature type="transmembrane region" description="Helical" evidence="1">
    <location>
        <begin position="12"/>
        <end position="30"/>
    </location>
</feature>
<comment type="caution">
    <text evidence="6">The sequence shown here is derived from an EMBL/GenBank/DDBJ whole genome shotgun (WGS) entry which is preliminary data.</text>
</comment>
<evidence type="ECO:0000313" key="3">
    <source>
        <dbReference type="EMBL" id="CAF3319340.1"/>
    </source>
</evidence>
<dbReference type="AlphaFoldDB" id="A0A820PDU5"/>
<keyword evidence="1" id="KW-0472">Membrane</keyword>
<dbReference type="Proteomes" id="UP000663833">
    <property type="component" value="Unassembled WGS sequence"/>
</dbReference>
<accession>A0A820PDU5</accession>
<dbReference type="Proteomes" id="UP000663872">
    <property type="component" value="Unassembled WGS sequence"/>
</dbReference>
<organism evidence="6 8">
    <name type="scientific">Rotaria socialis</name>
    <dbReference type="NCBI Taxonomy" id="392032"/>
    <lineage>
        <taxon>Eukaryota</taxon>
        <taxon>Metazoa</taxon>
        <taxon>Spiralia</taxon>
        <taxon>Gnathifera</taxon>
        <taxon>Rotifera</taxon>
        <taxon>Eurotatoria</taxon>
        <taxon>Bdelloidea</taxon>
        <taxon>Philodinida</taxon>
        <taxon>Philodinidae</taxon>
        <taxon>Rotaria</taxon>
    </lineage>
</organism>
<evidence type="ECO:0000313" key="6">
    <source>
        <dbReference type="EMBL" id="CAF4403028.1"/>
    </source>
</evidence>
<dbReference type="Proteomes" id="UP000663851">
    <property type="component" value="Unassembled WGS sequence"/>
</dbReference>
<evidence type="ECO:0000313" key="5">
    <source>
        <dbReference type="EMBL" id="CAF4098486.1"/>
    </source>
</evidence>
<protein>
    <submittedName>
        <fullName evidence="6">Uncharacterized protein</fullName>
    </submittedName>
</protein>
<dbReference type="Proteomes" id="UP000663825">
    <property type="component" value="Unassembled WGS sequence"/>
</dbReference>